<dbReference type="AlphaFoldDB" id="A0A162NP14"/>
<dbReference type="EMBL" id="LFIW01000513">
    <property type="protein sequence ID" value="KZL86149.1"/>
    <property type="molecule type" value="Genomic_DNA"/>
</dbReference>
<gene>
    <name evidence="1" type="ORF">CI238_13450</name>
</gene>
<evidence type="ECO:0000313" key="1">
    <source>
        <dbReference type="EMBL" id="KZL86149.1"/>
    </source>
</evidence>
<organism evidence="1 2">
    <name type="scientific">Colletotrichum incanum</name>
    <name type="common">Soybean anthracnose fungus</name>
    <dbReference type="NCBI Taxonomy" id="1573173"/>
    <lineage>
        <taxon>Eukaryota</taxon>
        <taxon>Fungi</taxon>
        <taxon>Dikarya</taxon>
        <taxon>Ascomycota</taxon>
        <taxon>Pezizomycotina</taxon>
        <taxon>Sordariomycetes</taxon>
        <taxon>Hypocreomycetidae</taxon>
        <taxon>Glomerellales</taxon>
        <taxon>Glomerellaceae</taxon>
        <taxon>Colletotrichum</taxon>
        <taxon>Colletotrichum spaethianum species complex</taxon>
    </lineage>
</organism>
<keyword evidence="2" id="KW-1185">Reference proteome</keyword>
<evidence type="ECO:0000313" key="2">
    <source>
        <dbReference type="Proteomes" id="UP000076584"/>
    </source>
</evidence>
<reference evidence="1 2" key="1">
    <citation type="submission" date="2015-06" db="EMBL/GenBank/DDBJ databases">
        <title>Survival trade-offs in plant roots during colonization by closely related pathogenic and mutualistic fungi.</title>
        <authorList>
            <person name="Hacquard S."/>
            <person name="Kracher B."/>
            <person name="Hiruma K."/>
            <person name="Weinman A."/>
            <person name="Muench P."/>
            <person name="Garrido Oter R."/>
            <person name="Ver Loren van Themaat E."/>
            <person name="Dallerey J.-F."/>
            <person name="Damm U."/>
            <person name="Henrissat B."/>
            <person name="Lespinet O."/>
            <person name="Thon M."/>
            <person name="Kemen E."/>
            <person name="McHardy A.C."/>
            <person name="Schulze-Lefert P."/>
            <person name="O'Connell R.J."/>
        </authorList>
    </citation>
    <scope>NUCLEOTIDE SEQUENCE [LARGE SCALE GENOMIC DNA]</scope>
    <source>
        <strain evidence="1 2">MAFF 238704</strain>
    </source>
</reference>
<proteinExistence type="predicted"/>
<comment type="caution">
    <text evidence="1">The sequence shown here is derived from an EMBL/GenBank/DDBJ whole genome shotgun (WGS) entry which is preliminary data.</text>
</comment>
<name>A0A162NP14_COLIC</name>
<protein>
    <submittedName>
        <fullName evidence="1">Uncharacterized protein</fullName>
    </submittedName>
</protein>
<accession>A0A162NP14</accession>
<dbReference type="Proteomes" id="UP000076584">
    <property type="component" value="Unassembled WGS sequence"/>
</dbReference>
<sequence>MVTLYGELQLESVPVDKMEETVP</sequence>